<dbReference type="EMBL" id="JAHUTJ010002489">
    <property type="protein sequence ID" value="MED6265252.1"/>
    <property type="molecule type" value="Genomic_DNA"/>
</dbReference>
<name>A0ABU7CRB2_9TELE</name>
<comment type="caution">
    <text evidence="1">The sequence shown here is derived from an EMBL/GenBank/DDBJ whole genome shotgun (WGS) entry which is preliminary data.</text>
</comment>
<evidence type="ECO:0000313" key="1">
    <source>
        <dbReference type="EMBL" id="MED6265252.1"/>
    </source>
</evidence>
<accession>A0ABU7CRB2</accession>
<protein>
    <submittedName>
        <fullName evidence="1">Uncharacterized protein</fullName>
    </submittedName>
</protein>
<dbReference type="Proteomes" id="UP001352852">
    <property type="component" value="Unassembled WGS sequence"/>
</dbReference>
<gene>
    <name evidence="1" type="ORF">CHARACLAT_023467</name>
</gene>
<organism evidence="1 2">
    <name type="scientific">Characodon lateralis</name>
    <dbReference type="NCBI Taxonomy" id="208331"/>
    <lineage>
        <taxon>Eukaryota</taxon>
        <taxon>Metazoa</taxon>
        <taxon>Chordata</taxon>
        <taxon>Craniata</taxon>
        <taxon>Vertebrata</taxon>
        <taxon>Euteleostomi</taxon>
        <taxon>Actinopterygii</taxon>
        <taxon>Neopterygii</taxon>
        <taxon>Teleostei</taxon>
        <taxon>Neoteleostei</taxon>
        <taxon>Acanthomorphata</taxon>
        <taxon>Ovalentaria</taxon>
        <taxon>Atherinomorphae</taxon>
        <taxon>Cyprinodontiformes</taxon>
        <taxon>Goodeidae</taxon>
        <taxon>Characodon</taxon>
    </lineage>
</organism>
<keyword evidence="2" id="KW-1185">Reference proteome</keyword>
<proteinExistence type="predicted"/>
<sequence>MLRQESCLMDGACLTKCEAHNSTQSSSFSTNLNKCLSLSLFLSSSSFATPSTLHFPSQVTLKSPTEGEVPGFIVLSDCLLPVSVCGVLPHTHTHTHTHTHADTHKNALNCEPQC</sequence>
<evidence type="ECO:0000313" key="2">
    <source>
        <dbReference type="Proteomes" id="UP001352852"/>
    </source>
</evidence>
<reference evidence="1 2" key="1">
    <citation type="submission" date="2021-06" db="EMBL/GenBank/DDBJ databases">
        <authorList>
            <person name="Palmer J.M."/>
        </authorList>
    </citation>
    <scope>NUCLEOTIDE SEQUENCE [LARGE SCALE GENOMIC DNA]</scope>
    <source>
        <strain evidence="1 2">CL_MEX2019</strain>
        <tissue evidence="1">Muscle</tissue>
    </source>
</reference>